<evidence type="ECO:0000313" key="2">
    <source>
        <dbReference type="EMBL" id="AGO85373.2"/>
    </source>
</evidence>
<dbReference type="EMBL" id="KC977571">
    <property type="protein sequence ID" value="AGO85373.2"/>
    <property type="molecule type" value="Genomic_DNA"/>
</dbReference>
<keyword evidence="3" id="KW-1185">Reference proteome</keyword>
<evidence type="ECO:0000313" key="3">
    <source>
        <dbReference type="Proteomes" id="UP000204584"/>
    </source>
</evidence>
<dbReference type="GeneID" id="16607160"/>
<proteinExistence type="predicted"/>
<reference evidence="2 3" key="1">
    <citation type="journal article" date="2013" name="Science">
        <title>Pandoraviruses: amoeba viruses with genomes up to 2.5 Mb reaching that of parasitic eukaryotes.</title>
        <authorList>
            <person name="Philippe N."/>
            <person name="Legendre M."/>
            <person name="Doutre G."/>
            <person name="Coute Y."/>
            <person name="Poirot O."/>
            <person name="Lescot M."/>
            <person name="Arslan D."/>
            <person name="Seltzer V."/>
            <person name="Bertaux L."/>
            <person name="Bruley C."/>
            <person name="Garin J."/>
            <person name="Claverie J.M."/>
            <person name="Abergel C."/>
        </authorList>
    </citation>
    <scope>NUCLEOTIDE SEQUENCE [LARGE SCALE GENOMIC DNA]</scope>
</reference>
<dbReference type="InterPro" id="IPR036770">
    <property type="entry name" value="Ankyrin_rpt-contain_sf"/>
</dbReference>
<sequence>MGKQERQRRRTANMEPNRRVLPLARRQLPLGVLARRPLPLVAPPPTGQMPPVGPISPVSRMAPAAHPVVVRPIAPSVRATPPSRFTQAVPGSIARSTPIRHVVQRGPVPPVSRAAIPAPLPTARPILAQPSLRMASRIATTGTTTQPRVPIRTRTPMAQSVQLAPPPPPRTTTTTQQMVRAETPRAPTLVSPPRADGCVPGRSNSTYQILDAIVEQDVDAIRRILGEGLINVNEWISPDVFRSNYLDIHDATYVEWPTTAGYPSQRSGRAEYDTRPLSNWQLPMIRGNTPDSLLGMAVLSGAPQSVEALIDAGALPRPTREFLLNSALSRLTATHYTFDDDYSRYPVDALGTAAVLLRRFGRSPRLHPLDMNPLTVARLTLQRSPIAALADTETVERSVDAALIPLLGAGYSPDERMQAVGPPPVLVTDSRRRTEFDTAASHDYDSTKDYNAARAALARITERQALGSGQGEPIDIAQYTGPNSRLEVLSQSWDPLTAHAARLYDLYSAPQEEGPSPTITADGHSEIQEDDREEDEQAQDEYESTVSLIELLPPEVAEMIAASGDLSARDVAALYATSRRLAAATVGPLAQRRAAFEAFTQPGAPCGDYAGCMATLLAAIARDDVATVRRVIQSRVIGLNDLLDPSAKTLYGNPLTVVMTQGPMDDRIHPSTFEYTLRDDRGSIGRAYAGERIAYPRNRTHEDPGQRGWNYATPLALAVIAKAPGVVRDLAASGARPWPSVESLLERALMRPFEWNLLALNIDTTRYDGISALRKLTDAFGMFAAVLSGDESLPRTERIAPNATVLIRRAGTLDVVRALVESFPRNTPLHHGDVNPLTALRLFALESVSSGRRRPTDRAAIEAALAPLINTLLDAGYSPDERGLSCASEPEGTTERALVAEMAADSPPGSPRGIMADIFERAYTPGLPPLVSPDSSL</sequence>
<evidence type="ECO:0000256" key="1">
    <source>
        <dbReference type="SAM" id="MobiDB-lite"/>
    </source>
</evidence>
<dbReference type="Proteomes" id="UP000204584">
    <property type="component" value="Segment"/>
</dbReference>
<dbReference type="KEGG" id="vg:16607160"/>
<gene>
    <name evidence="2" type="ORF">psal_cds_1130</name>
</gene>
<name>S4VYD1_9VIRU</name>
<organism evidence="2 3">
    <name type="scientific">Pandoravirus salinus</name>
    <dbReference type="NCBI Taxonomy" id="1349410"/>
    <lineage>
        <taxon>Viruses</taxon>
        <taxon>Pandoravirus</taxon>
    </lineage>
</organism>
<feature type="compositionally biased region" description="Acidic residues" evidence="1">
    <location>
        <begin position="528"/>
        <end position="542"/>
    </location>
</feature>
<protein>
    <submittedName>
        <fullName evidence="2">DNA pol3 gamma3 incomplete domain containing protein</fullName>
    </submittedName>
</protein>
<feature type="region of interest" description="Disordered" evidence="1">
    <location>
        <begin position="509"/>
        <end position="542"/>
    </location>
</feature>
<accession>S4VYD1</accession>
<feature type="region of interest" description="Disordered" evidence="1">
    <location>
        <begin position="159"/>
        <end position="202"/>
    </location>
</feature>
<dbReference type="RefSeq" id="YP_008438449.2">
    <property type="nucleotide sequence ID" value="NC_022098.1"/>
</dbReference>
<dbReference type="SUPFAM" id="SSF48403">
    <property type="entry name" value="Ankyrin repeat"/>
    <property type="match status" value="1"/>
</dbReference>